<feature type="region of interest" description="Disordered" evidence="1">
    <location>
        <begin position="1"/>
        <end position="41"/>
    </location>
</feature>
<evidence type="ECO:0000256" key="1">
    <source>
        <dbReference type="SAM" id="MobiDB-lite"/>
    </source>
</evidence>
<feature type="compositionally biased region" description="Low complexity" evidence="1">
    <location>
        <begin position="166"/>
        <end position="189"/>
    </location>
</feature>
<organism evidence="4">
    <name type="scientific">Nippostrongylus brasiliensis</name>
    <name type="common">Rat hookworm</name>
    <dbReference type="NCBI Taxonomy" id="27835"/>
    <lineage>
        <taxon>Eukaryota</taxon>
        <taxon>Metazoa</taxon>
        <taxon>Ecdysozoa</taxon>
        <taxon>Nematoda</taxon>
        <taxon>Chromadorea</taxon>
        <taxon>Rhabditida</taxon>
        <taxon>Rhabditina</taxon>
        <taxon>Rhabditomorpha</taxon>
        <taxon>Strongyloidea</taxon>
        <taxon>Heligmosomidae</taxon>
        <taxon>Nippostrongylus</taxon>
    </lineage>
</organism>
<evidence type="ECO:0000313" key="3">
    <source>
        <dbReference type="Proteomes" id="UP000271162"/>
    </source>
</evidence>
<feature type="compositionally biased region" description="Acidic residues" evidence="1">
    <location>
        <begin position="212"/>
        <end position="221"/>
    </location>
</feature>
<feature type="compositionally biased region" description="Low complexity" evidence="1">
    <location>
        <begin position="275"/>
        <end position="285"/>
    </location>
</feature>
<proteinExistence type="predicted"/>
<feature type="compositionally biased region" description="Basic and acidic residues" evidence="1">
    <location>
        <begin position="154"/>
        <end position="164"/>
    </location>
</feature>
<protein>
    <submittedName>
        <fullName evidence="4">Bromodomain-containing protein 8</fullName>
    </submittedName>
</protein>
<feature type="compositionally biased region" description="Basic and acidic residues" evidence="1">
    <location>
        <begin position="1"/>
        <end position="11"/>
    </location>
</feature>
<gene>
    <name evidence="2" type="ORF">NBR_LOCUS20229</name>
</gene>
<reference evidence="4" key="1">
    <citation type="submission" date="2017-02" db="UniProtKB">
        <authorList>
            <consortium name="WormBaseParasite"/>
        </authorList>
    </citation>
    <scope>IDENTIFICATION</scope>
</reference>
<sequence>MSSAISRERGKGKPYTQDALNVGPGHHAGANALPMGPPQPPFATPTVQNMPASQQEYDMTSPTMCLPVGTTIHPMGYGMSFLQHGGHYVARPGNVRKDIDENEQKKSEVMRQFTRQLQERNELDQVETTTTVPPPSKPTPSPEPAPVISSTIPDEPKPTPHEEEMTTSTEAPAAEEPAPQAVEEPVASPSDAETEATPAPSSTTEVPSTAAEDQEENESSEIDQLVDSACRSANIYAPLMWLLRYFQPAAAETITAGTVDQPSTADVEAEDSSVEPADTPDAPTPDTEEEERRKAEVGPPFAA</sequence>
<keyword evidence="3" id="KW-1185">Reference proteome</keyword>
<name>A0A0N4YSK6_NIPBR</name>
<evidence type="ECO:0000313" key="2">
    <source>
        <dbReference type="EMBL" id="VDL83966.1"/>
    </source>
</evidence>
<accession>A0A0N4YSK6</accession>
<feature type="region of interest" description="Disordered" evidence="1">
    <location>
        <begin position="257"/>
        <end position="303"/>
    </location>
</feature>
<dbReference type="EMBL" id="UYSL01024935">
    <property type="protein sequence ID" value="VDL83966.1"/>
    <property type="molecule type" value="Genomic_DNA"/>
</dbReference>
<dbReference type="AlphaFoldDB" id="A0A0N4YSK6"/>
<dbReference type="WBParaSite" id="NBR_0002022801-mRNA-1">
    <property type="protein sequence ID" value="NBR_0002022801-mRNA-1"/>
    <property type="gene ID" value="NBR_0002022801"/>
</dbReference>
<reference evidence="2 3" key="2">
    <citation type="submission" date="2018-11" db="EMBL/GenBank/DDBJ databases">
        <authorList>
            <consortium name="Pathogen Informatics"/>
        </authorList>
    </citation>
    <scope>NUCLEOTIDE SEQUENCE [LARGE SCALE GENOMIC DNA]</scope>
</reference>
<dbReference type="Proteomes" id="UP000271162">
    <property type="component" value="Unassembled WGS sequence"/>
</dbReference>
<feature type="region of interest" description="Disordered" evidence="1">
    <location>
        <begin position="116"/>
        <end position="225"/>
    </location>
</feature>
<evidence type="ECO:0000313" key="4">
    <source>
        <dbReference type="WBParaSite" id="NBR_0002022801-mRNA-1"/>
    </source>
</evidence>
<feature type="compositionally biased region" description="Pro residues" evidence="1">
    <location>
        <begin position="132"/>
        <end position="145"/>
    </location>
</feature>